<reference evidence="4 5" key="1">
    <citation type="submission" date="2021-08" db="EMBL/GenBank/DDBJ databases">
        <authorList>
            <person name="Zhang D."/>
            <person name="Zhang A."/>
            <person name="Wang L."/>
        </authorList>
    </citation>
    <scope>NUCLEOTIDE SEQUENCE [LARGE SCALE GENOMIC DNA]</scope>
    <source>
        <strain evidence="4 5">WL0086</strain>
    </source>
</reference>
<dbReference type="PANTHER" id="PTHR19848">
    <property type="entry name" value="WD40 REPEAT PROTEIN"/>
    <property type="match status" value="1"/>
</dbReference>
<feature type="repeat" description="WD" evidence="3">
    <location>
        <begin position="176"/>
        <end position="207"/>
    </location>
</feature>
<evidence type="ECO:0000256" key="1">
    <source>
        <dbReference type="ARBA" id="ARBA00022574"/>
    </source>
</evidence>
<dbReference type="Pfam" id="PF00400">
    <property type="entry name" value="WD40"/>
    <property type="match status" value="4"/>
</dbReference>
<organism evidence="4 5">
    <name type="scientific">Actomonas aquatica</name>
    <dbReference type="NCBI Taxonomy" id="2866162"/>
    <lineage>
        <taxon>Bacteria</taxon>
        <taxon>Pseudomonadati</taxon>
        <taxon>Verrucomicrobiota</taxon>
        <taxon>Opitutia</taxon>
        <taxon>Opitutales</taxon>
        <taxon>Opitutaceae</taxon>
        <taxon>Actomonas</taxon>
    </lineage>
</organism>
<keyword evidence="5" id="KW-1185">Reference proteome</keyword>
<dbReference type="Gene3D" id="2.130.10.10">
    <property type="entry name" value="YVTN repeat-like/Quinoprotein amine dehydrogenase"/>
    <property type="match status" value="3"/>
</dbReference>
<protein>
    <submittedName>
        <fullName evidence="4">WD40 repeat domain-containing protein</fullName>
    </submittedName>
</protein>
<dbReference type="InterPro" id="IPR036322">
    <property type="entry name" value="WD40_repeat_dom_sf"/>
</dbReference>
<evidence type="ECO:0000313" key="4">
    <source>
        <dbReference type="EMBL" id="WRQ86910.1"/>
    </source>
</evidence>
<dbReference type="RefSeq" id="WP_221030745.1">
    <property type="nucleotide sequence ID" value="NZ_CP139781.1"/>
</dbReference>
<reference evidence="4 5" key="2">
    <citation type="submission" date="2023-12" db="EMBL/GenBank/DDBJ databases">
        <title>Description of an unclassified Opitutus bacterium of Verrucomicrobiota.</title>
        <authorList>
            <person name="Zhang D.-F."/>
        </authorList>
    </citation>
    <scope>NUCLEOTIDE SEQUENCE [LARGE SCALE GENOMIC DNA]</scope>
    <source>
        <strain evidence="4 5">WL0086</strain>
    </source>
</reference>
<dbReference type="Proteomes" id="UP000738431">
    <property type="component" value="Chromosome"/>
</dbReference>
<keyword evidence="2" id="KW-0677">Repeat</keyword>
<sequence length="338" mass="36126">MQLTKHWAATLEDYVIDLGWSADGQTLAAAATDGPITLFAATNGAVQHSLAGHEDGTDALAWHPSQPLLATSGQDGAVKFWDTTAGQATASVDLGGGWVEHLAWSTATDFHPPLLAAAAGRTLSLLQADGTVRHTFAPAPKTLTALAWQPAGGALAAAYFGGVVLWDADDFVAQKEFPYNNGIHALVWSADNRWIVSGNQDPSVHLWLPEEDQEFHMSGYESKVKHLSFDHTGRWLATSGGREGCIWDCQGAGPEGREPAMLPHDAKMCAVAFQNSHSLLATAADDGSVRLWSPDRRQPLRANVKLPSAATQLAWSPDDQHLAIGSEQGIVYVLRVEA</sequence>
<proteinExistence type="predicted"/>
<evidence type="ECO:0000256" key="3">
    <source>
        <dbReference type="PROSITE-ProRule" id="PRU00221"/>
    </source>
</evidence>
<dbReference type="SMART" id="SM00320">
    <property type="entry name" value="WD40"/>
    <property type="match status" value="7"/>
</dbReference>
<accession>A0ABZ1C9B7</accession>
<dbReference type="SUPFAM" id="SSF50978">
    <property type="entry name" value="WD40 repeat-like"/>
    <property type="match status" value="1"/>
</dbReference>
<dbReference type="InterPro" id="IPR001680">
    <property type="entry name" value="WD40_rpt"/>
</dbReference>
<evidence type="ECO:0000313" key="5">
    <source>
        <dbReference type="Proteomes" id="UP000738431"/>
    </source>
</evidence>
<gene>
    <name evidence="4" type="ORF">K1X11_019020</name>
</gene>
<feature type="repeat" description="WD" evidence="3">
    <location>
        <begin position="261"/>
        <end position="302"/>
    </location>
</feature>
<dbReference type="PROSITE" id="PS50294">
    <property type="entry name" value="WD_REPEATS_REGION"/>
    <property type="match status" value="2"/>
</dbReference>
<dbReference type="EMBL" id="CP139781">
    <property type="protein sequence ID" value="WRQ86910.1"/>
    <property type="molecule type" value="Genomic_DNA"/>
</dbReference>
<dbReference type="InterPro" id="IPR015943">
    <property type="entry name" value="WD40/YVTN_repeat-like_dom_sf"/>
</dbReference>
<dbReference type="PROSITE" id="PS50082">
    <property type="entry name" value="WD_REPEATS_2"/>
    <property type="match status" value="3"/>
</dbReference>
<feature type="repeat" description="WD" evidence="3">
    <location>
        <begin position="50"/>
        <end position="91"/>
    </location>
</feature>
<evidence type="ECO:0000256" key="2">
    <source>
        <dbReference type="ARBA" id="ARBA00022737"/>
    </source>
</evidence>
<keyword evidence="1 3" id="KW-0853">WD repeat</keyword>
<dbReference type="PANTHER" id="PTHR19848:SF0">
    <property type="entry name" value="NOTCHLESS PROTEIN HOMOLOG 1"/>
    <property type="match status" value="1"/>
</dbReference>
<name>A0ABZ1C9B7_9BACT</name>